<dbReference type="SMART" id="SM00364">
    <property type="entry name" value="LRR_BAC"/>
    <property type="match status" value="3"/>
</dbReference>
<dbReference type="InterPro" id="IPR001611">
    <property type="entry name" value="Leu-rich_rpt"/>
</dbReference>
<dbReference type="InterPro" id="IPR050216">
    <property type="entry name" value="LRR_domain-containing"/>
</dbReference>
<feature type="region of interest" description="Disordered" evidence="3">
    <location>
        <begin position="36"/>
        <end position="74"/>
    </location>
</feature>
<dbReference type="OrthoDB" id="40118at2759"/>
<keyword evidence="2" id="KW-0677">Repeat</keyword>
<dbReference type="RefSeq" id="XP_011641791.1">
    <property type="nucleotide sequence ID" value="XM_011643489.2"/>
</dbReference>
<feature type="compositionally biased region" description="Polar residues" evidence="3">
    <location>
        <begin position="43"/>
        <end position="56"/>
    </location>
</feature>
<dbReference type="PANTHER" id="PTHR48051:SF35">
    <property type="entry name" value="LEUCINE-RICH REPEAT-CONTAINING PROTEIN 27"/>
    <property type="match status" value="1"/>
</dbReference>
<feature type="compositionally biased region" description="Acidic residues" evidence="3">
    <location>
        <begin position="60"/>
        <end position="74"/>
    </location>
</feature>
<dbReference type="GO" id="GO:0005737">
    <property type="term" value="C:cytoplasm"/>
    <property type="evidence" value="ECO:0007669"/>
    <property type="project" value="TreeGrafter"/>
</dbReference>
<evidence type="ECO:0000256" key="3">
    <source>
        <dbReference type="SAM" id="MobiDB-lite"/>
    </source>
</evidence>
<feature type="compositionally biased region" description="Polar residues" evidence="3">
    <location>
        <begin position="359"/>
        <end position="369"/>
    </location>
</feature>
<dbReference type="SUPFAM" id="SSF52058">
    <property type="entry name" value="L domain-like"/>
    <property type="match status" value="1"/>
</dbReference>
<dbReference type="AlphaFoldDB" id="A0A6I9WGE7"/>
<keyword evidence="4" id="KW-1185">Reference proteome</keyword>
<protein>
    <submittedName>
        <fullName evidence="5">Cyclic GMP-binding protein C-like</fullName>
    </submittedName>
</protein>
<evidence type="ECO:0000256" key="2">
    <source>
        <dbReference type="ARBA" id="ARBA00022737"/>
    </source>
</evidence>
<dbReference type="Gene3D" id="3.80.10.10">
    <property type="entry name" value="Ribonuclease Inhibitor"/>
    <property type="match status" value="1"/>
</dbReference>
<accession>A0A6I9WGE7</accession>
<dbReference type="Proteomes" id="UP000504615">
    <property type="component" value="Unplaced"/>
</dbReference>
<name>A0A6I9WGE7_9HYME</name>
<dbReference type="InterPro" id="IPR032675">
    <property type="entry name" value="LRR_dom_sf"/>
</dbReference>
<evidence type="ECO:0000313" key="5">
    <source>
        <dbReference type="RefSeq" id="XP_011641791.1"/>
    </source>
</evidence>
<organism evidence="4 5">
    <name type="scientific">Pogonomyrmex barbatus</name>
    <name type="common">red harvester ant</name>
    <dbReference type="NCBI Taxonomy" id="144034"/>
    <lineage>
        <taxon>Eukaryota</taxon>
        <taxon>Metazoa</taxon>
        <taxon>Ecdysozoa</taxon>
        <taxon>Arthropoda</taxon>
        <taxon>Hexapoda</taxon>
        <taxon>Insecta</taxon>
        <taxon>Pterygota</taxon>
        <taxon>Neoptera</taxon>
        <taxon>Endopterygota</taxon>
        <taxon>Hymenoptera</taxon>
        <taxon>Apocrita</taxon>
        <taxon>Aculeata</taxon>
        <taxon>Formicoidea</taxon>
        <taxon>Formicidae</taxon>
        <taxon>Myrmicinae</taxon>
        <taxon>Pogonomyrmex</taxon>
    </lineage>
</organism>
<dbReference type="InterPro" id="IPR003591">
    <property type="entry name" value="Leu-rich_rpt_typical-subtyp"/>
</dbReference>
<reference evidence="5" key="1">
    <citation type="submission" date="2025-08" db="UniProtKB">
        <authorList>
            <consortium name="RefSeq"/>
        </authorList>
    </citation>
    <scope>IDENTIFICATION</scope>
</reference>
<evidence type="ECO:0000256" key="1">
    <source>
        <dbReference type="ARBA" id="ARBA00022614"/>
    </source>
</evidence>
<dbReference type="GeneID" id="105430118"/>
<evidence type="ECO:0000313" key="4">
    <source>
        <dbReference type="Proteomes" id="UP000504615"/>
    </source>
</evidence>
<sequence>MSDIAENLLDQYYGISKDSKAEKLLSIQECVGNIENNQDKLNGEQSTLDTNGNDTSSETEVQENDVENVEETSEIDIPARSSRVLESLENDEETSSGFDVIFEANTTSNLHENTYASSSKETYALTTAHSKTGSSTLGLEGNESYLSLSEDVLPDSASDVSSIAGKKKPKKSAVTFVASSTPPPSRTPLYNEAFVDLTSVGLTSLPIETIEKYPAIQMLYLENNSLTELPKELFVFLQHLQWLDVRNNLLTSLPTSIQSHPSLETILLQENKIEKLPLELCLVPKLKTLNVAHNPIIVPPKDIIALGCSSILNYLRSEWNKLHPNEPVTFIKQKIEPKASMILCYRSPREKRWKLSKAPRQTSKSTNDIGGSFKGTGIRKKSRAYKPSNRCESKGTDIIMEQRLQWISKARDLLNIQSATIQRIKDSNTVKKWRRDKRSFSKSMEKIMKRNEDDIPFAIDVEDYPAIRKRSQKAV</sequence>
<proteinExistence type="predicted"/>
<dbReference type="KEGG" id="pbar:105430118"/>
<dbReference type="PANTHER" id="PTHR48051">
    <property type="match status" value="1"/>
</dbReference>
<keyword evidence="1" id="KW-0433">Leucine-rich repeat</keyword>
<dbReference type="SMART" id="SM00369">
    <property type="entry name" value="LRR_TYP"/>
    <property type="match status" value="3"/>
</dbReference>
<dbReference type="Pfam" id="PF13855">
    <property type="entry name" value="LRR_8"/>
    <property type="match status" value="1"/>
</dbReference>
<gene>
    <name evidence="5" type="primary">LOC105430118</name>
</gene>
<feature type="region of interest" description="Disordered" evidence="3">
    <location>
        <begin position="354"/>
        <end position="391"/>
    </location>
</feature>